<gene>
    <name evidence="1" type="ORF">DMENIID0002_14970</name>
</gene>
<sequence>MLGAKSLEKAKKIVEETVIHFLTLSMHLKIPTVTKRIITLCCQHLSISLHKAFVDNSQSLSPTFQNEISQMQNLCRLEAI</sequence>
<name>A0AAT9GAV5_9RICK</name>
<accession>A0AAT9GAV5</accession>
<reference evidence="1" key="1">
    <citation type="submission" date="2024-01" db="EMBL/GenBank/DDBJ databases">
        <title>Sequencing the genomes of a sandfly, Sergentomyia squamirostris, and its two endosymbionts.</title>
        <authorList>
            <person name="Itokawa K."/>
            <person name="Sanjoba C."/>
        </authorList>
    </citation>
    <scope>NUCLEOTIDE SEQUENCE</scope>
    <source>
        <strain evidence="1">RiSSQ</strain>
    </source>
</reference>
<protein>
    <submittedName>
        <fullName evidence="1">Uncharacterized protein</fullName>
    </submittedName>
</protein>
<proteinExistence type="predicted"/>
<organism evidence="1">
    <name type="scientific">Candidatus Tisiphia endosymbiont of Sergentomyia squamirostris</name>
    <dbReference type="NCBI Taxonomy" id="3113639"/>
    <lineage>
        <taxon>Bacteria</taxon>
        <taxon>Pseudomonadati</taxon>
        <taxon>Pseudomonadota</taxon>
        <taxon>Alphaproteobacteria</taxon>
        <taxon>Rickettsiales</taxon>
        <taxon>Rickettsiaceae</taxon>
        <taxon>Rickettsieae</taxon>
        <taxon>Candidatus Tisiphia</taxon>
    </lineage>
</organism>
<dbReference type="EMBL" id="AP029170">
    <property type="protein sequence ID" value="BFD46851.1"/>
    <property type="molecule type" value="Genomic_DNA"/>
</dbReference>
<dbReference type="AlphaFoldDB" id="A0AAT9GAV5"/>
<evidence type="ECO:0000313" key="1">
    <source>
        <dbReference type="EMBL" id="BFD46851.1"/>
    </source>
</evidence>